<comment type="caution">
    <text evidence="1">The sequence shown here is derived from an EMBL/GenBank/DDBJ whole genome shotgun (WGS) entry which is preliminary data.</text>
</comment>
<sequence>MVSIDLEKAYRKSPGKSYVDVWRLNGFLGSYIKAIKDMSQDLGMEVRLDIQAIPKRENLKYLGSFIQGNGEIDDDVTHRMPG</sequence>
<evidence type="ECO:0000313" key="1">
    <source>
        <dbReference type="EMBL" id="KAG5608686.1"/>
    </source>
</evidence>
<protein>
    <recommendedName>
        <fullName evidence="3">Reverse transcriptase</fullName>
    </recommendedName>
</protein>
<keyword evidence="2" id="KW-1185">Reference proteome</keyword>
<dbReference type="EMBL" id="JACXVP010000004">
    <property type="protein sequence ID" value="KAG5608686.1"/>
    <property type="molecule type" value="Genomic_DNA"/>
</dbReference>
<dbReference type="OrthoDB" id="768353at2759"/>
<organism evidence="1 2">
    <name type="scientific">Solanum commersonii</name>
    <name type="common">Commerson's wild potato</name>
    <name type="synonym">Commerson's nightshade</name>
    <dbReference type="NCBI Taxonomy" id="4109"/>
    <lineage>
        <taxon>Eukaryota</taxon>
        <taxon>Viridiplantae</taxon>
        <taxon>Streptophyta</taxon>
        <taxon>Embryophyta</taxon>
        <taxon>Tracheophyta</taxon>
        <taxon>Spermatophyta</taxon>
        <taxon>Magnoliopsida</taxon>
        <taxon>eudicotyledons</taxon>
        <taxon>Gunneridae</taxon>
        <taxon>Pentapetalae</taxon>
        <taxon>asterids</taxon>
        <taxon>lamiids</taxon>
        <taxon>Solanales</taxon>
        <taxon>Solanaceae</taxon>
        <taxon>Solanoideae</taxon>
        <taxon>Solaneae</taxon>
        <taxon>Solanum</taxon>
    </lineage>
</organism>
<proteinExistence type="predicted"/>
<reference evidence="1 2" key="1">
    <citation type="submission" date="2020-09" db="EMBL/GenBank/DDBJ databases">
        <title>De no assembly of potato wild relative species, Solanum commersonii.</title>
        <authorList>
            <person name="Cho K."/>
        </authorList>
    </citation>
    <scope>NUCLEOTIDE SEQUENCE [LARGE SCALE GENOMIC DNA]</scope>
    <source>
        <strain evidence="1">LZ3.2</strain>
        <tissue evidence="1">Leaf</tissue>
    </source>
</reference>
<dbReference type="AlphaFoldDB" id="A0A9J5ZCS3"/>
<accession>A0A9J5ZCS3</accession>
<evidence type="ECO:0000313" key="2">
    <source>
        <dbReference type="Proteomes" id="UP000824120"/>
    </source>
</evidence>
<name>A0A9J5ZCS3_SOLCO</name>
<dbReference type="Proteomes" id="UP000824120">
    <property type="component" value="Chromosome 4"/>
</dbReference>
<gene>
    <name evidence="1" type="ORF">H5410_019967</name>
</gene>
<evidence type="ECO:0008006" key="3">
    <source>
        <dbReference type="Google" id="ProtNLM"/>
    </source>
</evidence>